<comment type="subcellular location">
    <subcellularLocation>
        <location evidence="1 10">Cytoplasm</location>
    </subcellularLocation>
</comment>
<dbReference type="RefSeq" id="WP_021944264.1">
    <property type="nucleotide sequence ID" value="NZ_JACOOX010000001.1"/>
</dbReference>
<dbReference type="AlphaFoldDB" id="A0A8I0DT03"/>
<dbReference type="InterPro" id="IPR022634">
    <property type="entry name" value="DNA_polIII_beta_N"/>
</dbReference>
<gene>
    <name evidence="14" type="ORF">H8S09_00920</name>
</gene>
<evidence type="ECO:0000256" key="1">
    <source>
        <dbReference type="ARBA" id="ARBA00004496"/>
    </source>
</evidence>
<evidence type="ECO:0000256" key="5">
    <source>
        <dbReference type="ARBA" id="ARBA00022679"/>
    </source>
</evidence>
<evidence type="ECO:0000259" key="13">
    <source>
        <dbReference type="Pfam" id="PF02768"/>
    </source>
</evidence>
<keyword evidence="9" id="KW-0238">DNA-binding</keyword>
<evidence type="ECO:0000256" key="10">
    <source>
        <dbReference type="PIRNR" id="PIRNR000804"/>
    </source>
</evidence>
<dbReference type="InterPro" id="IPR022635">
    <property type="entry name" value="DNA_polIII_beta_C"/>
</dbReference>
<dbReference type="Gene3D" id="3.10.150.10">
    <property type="entry name" value="DNA Polymerase III, subunit A, domain 2"/>
    <property type="match status" value="2"/>
</dbReference>
<evidence type="ECO:0000256" key="6">
    <source>
        <dbReference type="ARBA" id="ARBA00022695"/>
    </source>
</evidence>
<comment type="function">
    <text evidence="10">Confers DNA tethering and processivity to DNA polymerases and other proteins. Acts as a clamp, forming a ring around DNA (a reaction catalyzed by the clamp-loading complex) which diffuses in an ATP-independent manner freely and bidirectionally along dsDNA. Initially characterized for its ability to contact the catalytic subunit of DNA polymerase III (Pol III), a complex, multichain enzyme responsible for most of the replicative synthesis in bacteria; Pol III exhibits 3'-5' exonuclease proofreading activity. The beta chain is required for initiation of replication as well as for processivity of DNA replication.</text>
</comment>
<dbReference type="PANTHER" id="PTHR30478">
    <property type="entry name" value="DNA POLYMERASE III SUBUNIT BETA"/>
    <property type="match status" value="1"/>
</dbReference>
<feature type="domain" description="DNA polymerase III beta sliding clamp central" evidence="12">
    <location>
        <begin position="129"/>
        <end position="241"/>
    </location>
</feature>
<dbReference type="GO" id="GO:0003677">
    <property type="term" value="F:DNA binding"/>
    <property type="evidence" value="ECO:0007669"/>
    <property type="project" value="UniProtKB-UniRule"/>
</dbReference>
<keyword evidence="15" id="KW-1185">Reference proteome</keyword>
<keyword evidence="5 10" id="KW-0808">Transferase</keyword>
<dbReference type="InterPro" id="IPR046938">
    <property type="entry name" value="DNA_clamp_sf"/>
</dbReference>
<dbReference type="Pfam" id="PF02767">
    <property type="entry name" value="DNA_pol3_beta_2"/>
    <property type="match status" value="1"/>
</dbReference>
<evidence type="ECO:0000259" key="12">
    <source>
        <dbReference type="Pfam" id="PF02767"/>
    </source>
</evidence>
<comment type="caution">
    <text evidence="14">The sequence shown here is derived from an EMBL/GenBank/DDBJ whole genome shotgun (WGS) entry which is preliminary data.</text>
</comment>
<dbReference type="PANTHER" id="PTHR30478:SF0">
    <property type="entry name" value="BETA SLIDING CLAMP"/>
    <property type="match status" value="1"/>
</dbReference>
<evidence type="ECO:0000256" key="2">
    <source>
        <dbReference type="ARBA" id="ARBA00010752"/>
    </source>
</evidence>
<dbReference type="GO" id="GO:0008408">
    <property type="term" value="F:3'-5' exonuclease activity"/>
    <property type="evidence" value="ECO:0007669"/>
    <property type="project" value="InterPro"/>
</dbReference>
<evidence type="ECO:0000256" key="9">
    <source>
        <dbReference type="ARBA" id="ARBA00023125"/>
    </source>
</evidence>
<evidence type="ECO:0000259" key="11">
    <source>
        <dbReference type="Pfam" id="PF00712"/>
    </source>
</evidence>
<dbReference type="InterPro" id="IPR022637">
    <property type="entry name" value="DNA_polIII_beta_cen"/>
</dbReference>
<evidence type="ECO:0000313" key="15">
    <source>
        <dbReference type="Proteomes" id="UP000615234"/>
    </source>
</evidence>
<dbReference type="CDD" id="cd00140">
    <property type="entry name" value="beta_clamp"/>
    <property type="match status" value="1"/>
</dbReference>
<keyword evidence="6 10" id="KW-0548">Nucleotidyltransferase</keyword>
<dbReference type="GO" id="GO:0003887">
    <property type="term" value="F:DNA-directed DNA polymerase activity"/>
    <property type="evidence" value="ECO:0007669"/>
    <property type="project" value="UniProtKB-UniRule"/>
</dbReference>
<feature type="domain" description="DNA polymerase III beta sliding clamp C-terminal" evidence="13">
    <location>
        <begin position="251"/>
        <end position="363"/>
    </location>
</feature>
<dbReference type="GO" id="GO:0006271">
    <property type="term" value="P:DNA strand elongation involved in DNA replication"/>
    <property type="evidence" value="ECO:0007669"/>
    <property type="project" value="TreeGrafter"/>
</dbReference>
<sequence length="368" mass="41634">MKISCMKGKLMQGISNVSKAVSTKTTHPILSCIFIEAENGNIKLTANDMEIGIESYVEGTVIEEGKVAIEAKLLSDIVRKLPDSEIHMETNEDFKTTIKCEKSLFTIAGKSGEDFSSLPVVEKSKYITISQFTLREIINQTIFSISDSEYNNVMTGELFEVSNNRLRVVAIDGHRIAIRNVELKDESQDVKVIVPGKALSYISKIVNGGVDDDVNIYFADNNILFEFDRTKVVSRLVEGEFFRIDNMLNVDYQIKFTINKREFLDCLDRSSLLIKESDKKPIKLTIEDNMLYLKIDSLIGSMNEEIEIHKEGSNIIIGFNPKFLMDAIRAIDDDDITIYMNNTKSPCVIKDEEENYIYLILPMGIGSR</sequence>
<dbReference type="GO" id="GO:0005737">
    <property type="term" value="C:cytoplasm"/>
    <property type="evidence" value="ECO:0007669"/>
    <property type="project" value="UniProtKB-SubCell"/>
</dbReference>
<evidence type="ECO:0000256" key="3">
    <source>
        <dbReference type="ARBA" id="ARBA00021035"/>
    </source>
</evidence>
<dbReference type="NCBIfam" id="TIGR00663">
    <property type="entry name" value="dnan"/>
    <property type="match status" value="1"/>
</dbReference>
<dbReference type="Proteomes" id="UP000615234">
    <property type="component" value="Unassembled WGS sequence"/>
</dbReference>
<evidence type="ECO:0000313" key="14">
    <source>
        <dbReference type="EMBL" id="MBC5661465.1"/>
    </source>
</evidence>
<dbReference type="InterPro" id="IPR001001">
    <property type="entry name" value="DNA_polIII_beta"/>
</dbReference>
<dbReference type="SMART" id="SM00480">
    <property type="entry name" value="POL3Bc"/>
    <property type="match status" value="1"/>
</dbReference>
<dbReference type="EMBL" id="JACOOX010000001">
    <property type="protein sequence ID" value="MBC5661465.1"/>
    <property type="molecule type" value="Genomic_DNA"/>
</dbReference>
<dbReference type="GO" id="GO:0009360">
    <property type="term" value="C:DNA polymerase III complex"/>
    <property type="evidence" value="ECO:0007669"/>
    <property type="project" value="InterPro"/>
</dbReference>
<dbReference type="SUPFAM" id="SSF55979">
    <property type="entry name" value="DNA clamp"/>
    <property type="match status" value="3"/>
</dbReference>
<reference evidence="14 15" key="1">
    <citation type="submission" date="2020-08" db="EMBL/GenBank/DDBJ databases">
        <title>Genome public.</title>
        <authorList>
            <person name="Liu C."/>
            <person name="Sun Q."/>
        </authorList>
    </citation>
    <scope>NUCLEOTIDE SEQUENCE [LARGE SCALE GENOMIC DNA]</scope>
    <source>
        <strain evidence="14 15">NSJ-10</strain>
    </source>
</reference>
<protein>
    <recommendedName>
        <fullName evidence="3 10">Beta sliding clamp</fullName>
    </recommendedName>
</protein>
<dbReference type="Pfam" id="PF00712">
    <property type="entry name" value="DNA_pol3_beta"/>
    <property type="match status" value="1"/>
</dbReference>
<dbReference type="PIRSF" id="PIRSF000804">
    <property type="entry name" value="DNA_pol_III_b"/>
    <property type="match status" value="1"/>
</dbReference>
<name>A0A8I0DT03_9FIRM</name>
<comment type="subunit">
    <text evidence="10">Forms a ring-shaped head-to-tail homodimer around DNA.</text>
</comment>
<feature type="domain" description="DNA polymerase III beta sliding clamp N-terminal" evidence="11">
    <location>
        <begin position="1"/>
        <end position="118"/>
    </location>
</feature>
<accession>A0A8I0DT03</accession>
<comment type="similarity">
    <text evidence="2 10">Belongs to the beta sliding clamp family.</text>
</comment>
<organism evidence="14 15">
    <name type="scientific">Coprococcus hominis</name>
    <name type="common">ex Liu et al. 2022</name>
    <dbReference type="NCBI Taxonomy" id="2763039"/>
    <lineage>
        <taxon>Bacteria</taxon>
        <taxon>Bacillati</taxon>
        <taxon>Bacillota</taxon>
        <taxon>Clostridia</taxon>
        <taxon>Lachnospirales</taxon>
        <taxon>Lachnospiraceae</taxon>
        <taxon>Coprococcus</taxon>
    </lineage>
</organism>
<keyword evidence="8 10" id="KW-0239">DNA-directed DNA polymerase</keyword>
<keyword evidence="7 10" id="KW-0235">DNA replication</keyword>
<proteinExistence type="inferred from homology"/>
<evidence type="ECO:0000256" key="7">
    <source>
        <dbReference type="ARBA" id="ARBA00022705"/>
    </source>
</evidence>
<evidence type="ECO:0000256" key="8">
    <source>
        <dbReference type="ARBA" id="ARBA00022932"/>
    </source>
</evidence>
<evidence type="ECO:0000256" key="4">
    <source>
        <dbReference type="ARBA" id="ARBA00022490"/>
    </source>
</evidence>
<dbReference type="Pfam" id="PF02768">
    <property type="entry name" value="DNA_pol3_beta_3"/>
    <property type="match status" value="1"/>
</dbReference>
<keyword evidence="4 10" id="KW-0963">Cytoplasm</keyword>